<dbReference type="InterPro" id="IPR049128">
    <property type="entry name" value="Pop8-like_dom"/>
</dbReference>
<dbReference type="GeneID" id="37027203"/>
<accession>A0A316UZF0</accession>
<feature type="domain" description="Ribonucleases P/MRP subunit Pop8-like" evidence="2">
    <location>
        <begin position="117"/>
        <end position="165"/>
    </location>
</feature>
<feature type="region of interest" description="Disordered" evidence="1">
    <location>
        <begin position="1"/>
        <end position="96"/>
    </location>
</feature>
<organism evidence="3 4">
    <name type="scientific">Jaminaea rosea</name>
    <dbReference type="NCBI Taxonomy" id="1569628"/>
    <lineage>
        <taxon>Eukaryota</taxon>
        <taxon>Fungi</taxon>
        <taxon>Dikarya</taxon>
        <taxon>Basidiomycota</taxon>
        <taxon>Ustilaginomycotina</taxon>
        <taxon>Exobasidiomycetes</taxon>
        <taxon>Microstromatales</taxon>
        <taxon>Microstromatales incertae sedis</taxon>
        <taxon>Jaminaea</taxon>
    </lineage>
</organism>
<dbReference type="AlphaFoldDB" id="A0A316UZF0"/>
<feature type="compositionally biased region" description="Low complexity" evidence="1">
    <location>
        <begin position="81"/>
        <end position="90"/>
    </location>
</feature>
<dbReference type="EMBL" id="KZ819663">
    <property type="protein sequence ID" value="PWN29303.1"/>
    <property type="molecule type" value="Genomic_DNA"/>
</dbReference>
<evidence type="ECO:0000256" key="1">
    <source>
        <dbReference type="SAM" id="MobiDB-lite"/>
    </source>
</evidence>
<dbReference type="Pfam" id="PF20976">
    <property type="entry name" value="Pop8"/>
    <property type="match status" value="1"/>
</dbReference>
<feature type="compositionally biased region" description="Low complexity" evidence="1">
    <location>
        <begin position="21"/>
        <end position="44"/>
    </location>
</feature>
<gene>
    <name evidence="3" type="ORF">BDZ90DRAFT_230194</name>
</gene>
<evidence type="ECO:0000259" key="2">
    <source>
        <dbReference type="Pfam" id="PF20976"/>
    </source>
</evidence>
<dbReference type="RefSeq" id="XP_025363915.1">
    <property type="nucleotide sequence ID" value="XM_025505380.1"/>
</dbReference>
<name>A0A316UZF0_9BASI</name>
<dbReference type="Proteomes" id="UP000245884">
    <property type="component" value="Unassembled WGS sequence"/>
</dbReference>
<sequence>MSRAKKRTKVAAQSQGPFEGTSSRADSSSASTSALAGPSSTTTSKRPRPASSDEQQQSQDPAKRSRSKPPQDNDDVDEDSAQPSSSAAAPIKQSRRRLLRIQRRNLVSGATNPAGGYAYLRLRVHASSSSSNSIDASALGETFRSTLSQHLGVVGGAVPFDVLSIHSPPPAATQGTQGSRDVTRSSEALLRIPSHHAREVRTAIVLGGGARGGGAGATKLRMSLDGSQEETGSVWTLRPKGEGGAGWIKRMEEQLSAGGTA</sequence>
<protein>
    <recommendedName>
        <fullName evidence="2">Ribonucleases P/MRP subunit Pop8-like domain-containing protein</fullName>
    </recommendedName>
</protein>
<keyword evidence="4" id="KW-1185">Reference proteome</keyword>
<evidence type="ECO:0000313" key="4">
    <source>
        <dbReference type="Proteomes" id="UP000245884"/>
    </source>
</evidence>
<evidence type="ECO:0000313" key="3">
    <source>
        <dbReference type="EMBL" id="PWN29303.1"/>
    </source>
</evidence>
<proteinExistence type="predicted"/>
<reference evidence="3 4" key="1">
    <citation type="journal article" date="2018" name="Mol. Biol. Evol.">
        <title>Broad Genomic Sampling Reveals a Smut Pathogenic Ancestry of the Fungal Clade Ustilaginomycotina.</title>
        <authorList>
            <person name="Kijpornyongpan T."/>
            <person name="Mondo S.J."/>
            <person name="Barry K."/>
            <person name="Sandor L."/>
            <person name="Lee J."/>
            <person name="Lipzen A."/>
            <person name="Pangilinan J."/>
            <person name="LaButti K."/>
            <person name="Hainaut M."/>
            <person name="Henrissat B."/>
            <person name="Grigoriev I.V."/>
            <person name="Spatafora J.W."/>
            <person name="Aime M.C."/>
        </authorList>
    </citation>
    <scope>NUCLEOTIDE SEQUENCE [LARGE SCALE GENOMIC DNA]</scope>
    <source>
        <strain evidence="3 4">MCA 5214</strain>
    </source>
</reference>